<organism evidence="3 4">
    <name type="scientific">Ornithinibacillus halotolerans</name>
    <dbReference type="NCBI Taxonomy" id="1274357"/>
    <lineage>
        <taxon>Bacteria</taxon>
        <taxon>Bacillati</taxon>
        <taxon>Bacillota</taxon>
        <taxon>Bacilli</taxon>
        <taxon>Bacillales</taxon>
        <taxon>Bacillaceae</taxon>
        <taxon>Ornithinibacillus</taxon>
    </lineage>
</organism>
<feature type="signal peptide" evidence="2">
    <location>
        <begin position="1"/>
        <end position="21"/>
    </location>
</feature>
<accession>A0A916RU89</accession>
<dbReference type="PROSITE" id="PS51257">
    <property type="entry name" value="PROKAR_LIPOPROTEIN"/>
    <property type="match status" value="1"/>
</dbReference>
<evidence type="ECO:0008006" key="5">
    <source>
        <dbReference type="Google" id="ProtNLM"/>
    </source>
</evidence>
<proteinExistence type="predicted"/>
<dbReference type="EMBL" id="BMEY01000006">
    <property type="protein sequence ID" value="GGA71369.1"/>
    <property type="molecule type" value="Genomic_DNA"/>
</dbReference>
<feature type="chain" id="PRO_5038822115" description="YusW-like protein" evidence="2">
    <location>
        <begin position="22"/>
        <end position="185"/>
    </location>
</feature>
<dbReference type="Proteomes" id="UP000613512">
    <property type="component" value="Unassembled WGS sequence"/>
</dbReference>
<keyword evidence="2" id="KW-0732">Signal</keyword>
<comment type="caution">
    <text evidence="3">The sequence shown here is derived from an EMBL/GenBank/DDBJ whole genome shotgun (WGS) entry which is preliminary data.</text>
</comment>
<reference evidence="3" key="1">
    <citation type="journal article" date="2014" name="Int. J. Syst. Evol. Microbiol.">
        <title>Complete genome sequence of Corynebacterium casei LMG S-19264T (=DSM 44701T), isolated from a smear-ripened cheese.</title>
        <authorList>
            <consortium name="US DOE Joint Genome Institute (JGI-PGF)"/>
            <person name="Walter F."/>
            <person name="Albersmeier A."/>
            <person name="Kalinowski J."/>
            <person name="Ruckert C."/>
        </authorList>
    </citation>
    <scope>NUCLEOTIDE SEQUENCE</scope>
    <source>
        <strain evidence="3">CGMCC 1.12408</strain>
    </source>
</reference>
<reference evidence="3" key="2">
    <citation type="submission" date="2020-09" db="EMBL/GenBank/DDBJ databases">
        <authorList>
            <person name="Sun Q."/>
            <person name="Zhou Y."/>
        </authorList>
    </citation>
    <scope>NUCLEOTIDE SEQUENCE</scope>
    <source>
        <strain evidence="3">CGMCC 1.12408</strain>
    </source>
</reference>
<keyword evidence="4" id="KW-1185">Reference proteome</keyword>
<evidence type="ECO:0000313" key="4">
    <source>
        <dbReference type="Proteomes" id="UP000613512"/>
    </source>
</evidence>
<gene>
    <name evidence="3" type="ORF">GCM10008025_14080</name>
</gene>
<feature type="region of interest" description="Disordered" evidence="1">
    <location>
        <begin position="26"/>
        <end position="80"/>
    </location>
</feature>
<dbReference type="RefSeq" id="WP_188383969.1">
    <property type="nucleotide sequence ID" value="NZ_BMEY01000006.1"/>
</dbReference>
<evidence type="ECO:0000256" key="1">
    <source>
        <dbReference type="SAM" id="MobiDB-lite"/>
    </source>
</evidence>
<protein>
    <recommendedName>
        <fullName evidence="5">YusW-like protein</fullName>
    </recommendedName>
</protein>
<evidence type="ECO:0000313" key="3">
    <source>
        <dbReference type="EMBL" id="GGA71369.1"/>
    </source>
</evidence>
<dbReference type="AlphaFoldDB" id="A0A916RU89"/>
<dbReference type="Pfam" id="PF14039">
    <property type="entry name" value="YusW"/>
    <property type="match status" value="1"/>
</dbReference>
<sequence length="185" mass="21080">MKILNLVLYATVILLILSGCNDEDKVTNPPDNAPVEDNSQNNVSDDSTSDTTNDNNTTNDDNNTTTENDATNDSVNNQEDESMFNFTSFDLDIEYSNNKDFDVDYENERDGMEAEIKDNLNNEKLSGDEAFERLKPIFEKMTFNKDTDNAEVISEVLNAFNLNDDYVEFELEVKFLDGTEKEYNN</sequence>
<name>A0A916RU89_9BACI</name>
<dbReference type="InterPro" id="IPR025623">
    <property type="entry name" value="YusW"/>
</dbReference>
<feature type="compositionally biased region" description="Low complexity" evidence="1">
    <location>
        <begin position="37"/>
        <end position="74"/>
    </location>
</feature>
<evidence type="ECO:0000256" key="2">
    <source>
        <dbReference type="SAM" id="SignalP"/>
    </source>
</evidence>